<dbReference type="EMBL" id="LTAZ01000004">
    <property type="protein sequence ID" value="KYH26406.1"/>
    <property type="molecule type" value="Genomic_DNA"/>
</dbReference>
<dbReference type="Proteomes" id="UP000075321">
    <property type="component" value="Unassembled WGS sequence"/>
</dbReference>
<comment type="caution">
    <text evidence="1">The sequence shown here is derived from an EMBL/GenBank/DDBJ whole genome shotgun (WGS) entry which is preliminary data.</text>
</comment>
<accession>A0A151AFH0</accession>
<evidence type="ECO:0000313" key="1">
    <source>
        <dbReference type="EMBL" id="KYH26406.1"/>
    </source>
</evidence>
<gene>
    <name evidence="1" type="ORF">HAPAU_15040</name>
</gene>
<organism evidence="1 2">
    <name type="scientific">Halalkalicoccus paucihalophilus</name>
    <dbReference type="NCBI Taxonomy" id="1008153"/>
    <lineage>
        <taxon>Archaea</taxon>
        <taxon>Methanobacteriati</taxon>
        <taxon>Methanobacteriota</taxon>
        <taxon>Stenosarchaea group</taxon>
        <taxon>Halobacteria</taxon>
        <taxon>Halobacteriales</taxon>
        <taxon>Halococcaceae</taxon>
        <taxon>Halalkalicoccus</taxon>
    </lineage>
</organism>
<sequence length="84" mass="9096">MGPVANEPVAGIEIDDSDVGENGEVPVVQIGSRLSVSFAGERCVCVRCFECRDVLDERLEIAEIVGRIDEDVESEPSTSVRCEL</sequence>
<dbReference type="AlphaFoldDB" id="A0A151AFH0"/>
<keyword evidence="2" id="KW-1185">Reference proteome</keyword>
<name>A0A151AFH0_9EURY</name>
<evidence type="ECO:0000313" key="2">
    <source>
        <dbReference type="Proteomes" id="UP000075321"/>
    </source>
</evidence>
<dbReference type="PATRIC" id="fig|1008153.3.peg.1519"/>
<reference evidence="1 2" key="1">
    <citation type="submission" date="2016-02" db="EMBL/GenBank/DDBJ databases">
        <title>Genome sequence of Halalkalicoccus paucihalophilus DSM 24557.</title>
        <authorList>
            <person name="Poehlein A."/>
            <person name="Daniel R."/>
        </authorList>
    </citation>
    <scope>NUCLEOTIDE SEQUENCE [LARGE SCALE GENOMIC DNA]</scope>
    <source>
        <strain evidence="1 2">DSM 24557</strain>
    </source>
</reference>
<protein>
    <submittedName>
        <fullName evidence="1">Uncharacterized protein</fullName>
    </submittedName>
</protein>
<proteinExistence type="predicted"/>